<dbReference type="InterPro" id="IPR003439">
    <property type="entry name" value="ABC_transporter-like_ATP-bd"/>
</dbReference>
<protein>
    <submittedName>
        <fullName evidence="5">ABC transporter ATP-binding protein</fullName>
    </submittedName>
</protein>
<dbReference type="InterPro" id="IPR017871">
    <property type="entry name" value="ABC_transporter-like_CS"/>
</dbReference>
<dbReference type="OrthoDB" id="9784450at2"/>
<evidence type="ECO:0000256" key="1">
    <source>
        <dbReference type="ARBA" id="ARBA00022448"/>
    </source>
</evidence>
<dbReference type="GO" id="GO:0005524">
    <property type="term" value="F:ATP binding"/>
    <property type="evidence" value="ECO:0007669"/>
    <property type="project" value="UniProtKB-KW"/>
</dbReference>
<dbReference type="InterPro" id="IPR013563">
    <property type="entry name" value="Oligopep_ABC_C"/>
</dbReference>
<dbReference type="CDD" id="cd03257">
    <property type="entry name" value="ABC_NikE_OppD_transporters"/>
    <property type="match status" value="1"/>
</dbReference>
<gene>
    <name evidence="5" type="ORF">EJ063_03725</name>
</gene>
<dbReference type="EMBL" id="RXZH01000001">
    <property type="protein sequence ID" value="RTZ17907.1"/>
    <property type="molecule type" value="Genomic_DNA"/>
</dbReference>
<dbReference type="InterPro" id="IPR003593">
    <property type="entry name" value="AAA+_ATPase"/>
</dbReference>
<proteinExistence type="predicted"/>
<dbReference type="Pfam" id="PF08352">
    <property type="entry name" value="oligo_HPY"/>
    <property type="match status" value="1"/>
</dbReference>
<dbReference type="PANTHER" id="PTHR43776:SF8">
    <property type="entry name" value="ABC TRANSPORTER, ATP-BINDING PROTEIN"/>
    <property type="match status" value="1"/>
</dbReference>
<sequence length="310" mass="34322">MSEPIIQLNDVVKEFTIGGGFASEEKFKALQGINLNLHKGRTLALVGESGCGKSTCARLITKVHPATSGEILFNGRNINEITSRKDLQEYRSKVQMVFQDPFGSLNPTQTIAHHLTRPLKIHNQVASKKDIPAKLQELIQMVELAPDTLEKFPHELSGGQRQRVNLARALAVGAEVILADEPTSMLDVSIRLGVLNLMQRMKKELGIGFLYITHDLATAHYIAEETAVMYKGQIVEWGDTQAILTDPQHPYTKLLISAVPDPDLPFGQLVESEPNYSVEADQVRQDSAIVQEGFDQVGANHFVKHWIKAA</sequence>
<organism evidence="5 6">
    <name type="scientific">Vibrio aquaticus</name>
    <dbReference type="NCBI Taxonomy" id="2496559"/>
    <lineage>
        <taxon>Bacteria</taxon>
        <taxon>Pseudomonadati</taxon>
        <taxon>Pseudomonadota</taxon>
        <taxon>Gammaproteobacteria</taxon>
        <taxon>Vibrionales</taxon>
        <taxon>Vibrionaceae</taxon>
        <taxon>Vibrio</taxon>
    </lineage>
</organism>
<keyword evidence="2" id="KW-0547">Nucleotide-binding</keyword>
<dbReference type="GO" id="GO:0016887">
    <property type="term" value="F:ATP hydrolysis activity"/>
    <property type="evidence" value="ECO:0007669"/>
    <property type="project" value="InterPro"/>
</dbReference>
<evidence type="ECO:0000256" key="3">
    <source>
        <dbReference type="ARBA" id="ARBA00022840"/>
    </source>
</evidence>
<dbReference type="GO" id="GO:0055085">
    <property type="term" value="P:transmembrane transport"/>
    <property type="evidence" value="ECO:0007669"/>
    <property type="project" value="UniProtKB-ARBA"/>
</dbReference>
<dbReference type="PROSITE" id="PS00211">
    <property type="entry name" value="ABC_TRANSPORTER_1"/>
    <property type="match status" value="1"/>
</dbReference>
<accession>A0A3S0V4U6</accession>
<dbReference type="PANTHER" id="PTHR43776">
    <property type="entry name" value="TRANSPORT ATP-BINDING PROTEIN"/>
    <property type="match status" value="1"/>
</dbReference>
<keyword evidence="6" id="KW-1185">Reference proteome</keyword>
<dbReference type="Pfam" id="PF00005">
    <property type="entry name" value="ABC_tran"/>
    <property type="match status" value="1"/>
</dbReference>
<dbReference type="Gene3D" id="3.40.50.300">
    <property type="entry name" value="P-loop containing nucleotide triphosphate hydrolases"/>
    <property type="match status" value="1"/>
</dbReference>
<evidence type="ECO:0000313" key="5">
    <source>
        <dbReference type="EMBL" id="RTZ17907.1"/>
    </source>
</evidence>
<dbReference type="SMART" id="SM00382">
    <property type="entry name" value="AAA"/>
    <property type="match status" value="1"/>
</dbReference>
<feature type="domain" description="ABC transporter" evidence="4">
    <location>
        <begin position="6"/>
        <end position="256"/>
    </location>
</feature>
<evidence type="ECO:0000256" key="2">
    <source>
        <dbReference type="ARBA" id="ARBA00022741"/>
    </source>
</evidence>
<name>A0A3S0V4U6_9VIBR</name>
<evidence type="ECO:0000259" key="4">
    <source>
        <dbReference type="PROSITE" id="PS50893"/>
    </source>
</evidence>
<keyword evidence="1" id="KW-0813">Transport</keyword>
<dbReference type="Proteomes" id="UP000268973">
    <property type="component" value="Unassembled WGS sequence"/>
</dbReference>
<dbReference type="AlphaFoldDB" id="A0A3S0V4U6"/>
<keyword evidence="3 5" id="KW-0067">ATP-binding</keyword>
<dbReference type="PROSITE" id="PS50893">
    <property type="entry name" value="ABC_TRANSPORTER_2"/>
    <property type="match status" value="1"/>
</dbReference>
<dbReference type="InterPro" id="IPR050319">
    <property type="entry name" value="ABC_transp_ATP-bind"/>
</dbReference>
<reference evidence="5 6" key="1">
    <citation type="submission" date="2018-12" db="EMBL/GenBank/DDBJ databases">
        <title>Vibrio sp. isolated from China Sea.</title>
        <authorList>
            <person name="Li Y."/>
        </authorList>
    </citation>
    <scope>NUCLEOTIDE SEQUENCE [LARGE SCALE GENOMIC DNA]</scope>
    <source>
        <strain evidence="5 6">BEI207</strain>
    </source>
</reference>
<dbReference type="GO" id="GO:0015833">
    <property type="term" value="P:peptide transport"/>
    <property type="evidence" value="ECO:0007669"/>
    <property type="project" value="InterPro"/>
</dbReference>
<dbReference type="RefSeq" id="WP_126572657.1">
    <property type="nucleotide sequence ID" value="NZ_RXZH01000001.1"/>
</dbReference>
<comment type="caution">
    <text evidence="5">The sequence shown here is derived from an EMBL/GenBank/DDBJ whole genome shotgun (WGS) entry which is preliminary data.</text>
</comment>
<dbReference type="SUPFAM" id="SSF52540">
    <property type="entry name" value="P-loop containing nucleoside triphosphate hydrolases"/>
    <property type="match status" value="1"/>
</dbReference>
<dbReference type="InterPro" id="IPR027417">
    <property type="entry name" value="P-loop_NTPase"/>
</dbReference>
<evidence type="ECO:0000313" key="6">
    <source>
        <dbReference type="Proteomes" id="UP000268973"/>
    </source>
</evidence>